<feature type="transmembrane region" description="Helical" evidence="1">
    <location>
        <begin position="47"/>
        <end position="70"/>
    </location>
</feature>
<accession>A0A6N2SPV1</accession>
<protein>
    <recommendedName>
        <fullName evidence="2">DUF4179 domain-containing protein</fullName>
    </recommendedName>
</protein>
<gene>
    <name evidence="3" type="ORF">BGLFYP119_01255</name>
</gene>
<dbReference type="EMBL" id="CACRST010000011">
    <property type="protein sequence ID" value="VYS95723.1"/>
    <property type="molecule type" value="Genomic_DNA"/>
</dbReference>
<keyword evidence="1" id="KW-0812">Transmembrane</keyword>
<dbReference type="InterPro" id="IPR025436">
    <property type="entry name" value="DUF4179"/>
</dbReference>
<reference evidence="3" key="1">
    <citation type="submission" date="2019-11" db="EMBL/GenBank/DDBJ databases">
        <authorList>
            <person name="Feng L."/>
        </authorList>
    </citation>
    <scope>NUCLEOTIDE SEQUENCE</scope>
    <source>
        <strain evidence="3">BgluceraseaLFYP119</strain>
    </source>
</reference>
<evidence type="ECO:0000313" key="3">
    <source>
        <dbReference type="EMBL" id="VYS95723.1"/>
    </source>
</evidence>
<name>A0A6N2SPV1_9FIRM</name>
<proteinExistence type="predicted"/>
<dbReference type="Pfam" id="PF13786">
    <property type="entry name" value="DUF4179"/>
    <property type="match status" value="1"/>
</dbReference>
<dbReference type="AlphaFoldDB" id="A0A6N2SPV1"/>
<dbReference type="Gene3D" id="2.60.40.1630">
    <property type="entry name" value="bacillus anthracis domain"/>
    <property type="match status" value="1"/>
</dbReference>
<organism evidence="3">
    <name type="scientific">Blautia glucerasea</name>
    <dbReference type="NCBI Taxonomy" id="536633"/>
    <lineage>
        <taxon>Bacteria</taxon>
        <taxon>Bacillati</taxon>
        <taxon>Bacillota</taxon>
        <taxon>Clostridia</taxon>
        <taxon>Lachnospirales</taxon>
        <taxon>Lachnospiraceae</taxon>
        <taxon>Blautia</taxon>
    </lineage>
</organism>
<keyword evidence="1" id="KW-1133">Transmembrane helix</keyword>
<feature type="domain" description="DUF4179" evidence="2">
    <location>
        <begin position="40"/>
        <end position="127"/>
    </location>
</feature>
<sequence length="367" mass="41353">MQENNWKKAAPEVPEDFHMKFEETLKQIEDQKIIFYKKRSKKRMIQILAAAAIACSLTVTTIVAGGLFQWNDVLKKRLNPSKEQQESLADQGYIKGIGQSQTQNGVTITLVNTVQDQNLLYALFKIETDDSISMDDTTSFEDGLNIKIDGTSTYDMDELGSYGAGAGLAYPEGISDISPHLQYYEVSLSYNGDYDLSGKTVQMELKNLTQGGDKTEDGEVVAEGVWKFEWTLDEIRSMTKLDVNRKCDFGGYEITVDAMELSPLKYTLYMDYEEAMKVYEDERNRFEYNGDDPGMDLTGRTHIDQVRYEDGTVVKMDYESGGIGGGEEKWDEEKGIVKISGGFAQVIDVDKLEAVHFGNVDSWLTVR</sequence>
<evidence type="ECO:0000256" key="1">
    <source>
        <dbReference type="SAM" id="Phobius"/>
    </source>
</evidence>
<keyword evidence="1" id="KW-0472">Membrane</keyword>
<dbReference type="RefSeq" id="WP_156353592.1">
    <property type="nucleotide sequence ID" value="NZ_CACRST010000011.1"/>
</dbReference>
<evidence type="ECO:0000259" key="2">
    <source>
        <dbReference type="Pfam" id="PF13786"/>
    </source>
</evidence>